<dbReference type="STRING" id="572547.Amico_0663"/>
<dbReference type="InterPro" id="IPR005358">
    <property type="entry name" value="Puta_zinc/iron-chelating_dom"/>
</dbReference>
<evidence type="ECO:0008006" key="3">
    <source>
        <dbReference type="Google" id="ProtNLM"/>
    </source>
</evidence>
<accession>D5EE16</accession>
<evidence type="ECO:0000313" key="1">
    <source>
        <dbReference type="EMBL" id="ADE56798.1"/>
    </source>
</evidence>
<dbReference type="OrthoDB" id="9810361at2"/>
<keyword evidence="2" id="KW-1185">Reference proteome</keyword>
<protein>
    <recommendedName>
        <fullName evidence="3">YkgJ family cysteine cluster protein</fullName>
    </recommendedName>
</protein>
<dbReference type="eggNOG" id="COG0727">
    <property type="taxonomic scope" value="Bacteria"/>
</dbReference>
<gene>
    <name evidence="1" type="ordered locus">Amico_0663</name>
</gene>
<dbReference type="PANTHER" id="PTHR35866">
    <property type="entry name" value="PUTATIVE-RELATED"/>
    <property type="match status" value="1"/>
</dbReference>
<dbReference type="Proteomes" id="UP000002366">
    <property type="component" value="Chromosome"/>
</dbReference>
<dbReference type="HOGENOM" id="CLU_125010_1_0_0"/>
<proteinExistence type="predicted"/>
<dbReference type="AlphaFoldDB" id="D5EE16"/>
<name>D5EE16_AMICL</name>
<dbReference type="KEGG" id="aco:Amico_0663"/>
<sequence>MDNPQIWWSDGLHFACLGCGRCCRGEPGAIWVSEEEEIIIAAWLNLSVEVFRNSYETRRWGPLSLKEKCGGDCIFYNREGARCSIYPVRPSQCSLFPFWPSILATKESWDRAATLCPGMNEGHLFTALEIESLLRQFPASIPSL</sequence>
<dbReference type="PANTHER" id="PTHR35866:SF1">
    <property type="entry name" value="YKGJ FAMILY CYSTEINE CLUSTER PROTEIN"/>
    <property type="match status" value="1"/>
</dbReference>
<evidence type="ECO:0000313" key="2">
    <source>
        <dbReference type="Proteomes" id="UP000002366"/>
    </source>
</evidence>
<reference evidence="1 2" key="1">
    <citation type="journal article" date="2010" name="Stand. Genomic Sci.">
        <title>Complete genome sequence of Aminobacterium colombiense type strain (ALA-1).</title>
        <authorList>
            <person name="Chertkov O."/>
            <person name="Sikorski J."/>
            <person name="Brambilla E."/>
            <person name="Lapidus A."/>
            <person name="Copeland A."/>
            <person name="Glavina Del Rio T."/>
            <person name="Nolan M."/>
            <person name="Lucas S."/>
            <person name="Tice H."/>
            <person name="Cheng J.F."/>
            <person name="Han C."/>
            <person name="Detter J.C."/>
            <person name="Bruce D."/>
            <person name="Tapia R."/>
            <person name="Goodwin L."/>
            <person name="Pitluck S."/>
            <person name="Liolios K."/>
            <person name="Ivanova N."/>
            <person name="Mavromatis K."/>
            <person name="Ovchinnikova G."/>
            <person name="Pati A."/>
            <person name="Chen A."/>
            <person name="Palaniappan K."/>
            <person name="Land M."/>
            <person name="Hauser L."/>
            <person name="Chang Y.J."/>
            <person name="Jeffries C.D."/>
            <person name="Spring S."/>
            <person name="Rohde M."/>
            <person name="Goker M."/>
            <person name="Bristow J."/>
            <person name="Eisen J.A."/>
            <person name="Markowitz V."/>
            <person name="Hugenholtz P."/>
            <person name="Kyrpides N.C."/>
            <person name="Klenk H.P."/>
        </authorList>
    </citation>
    <scope>NUCLEOTIDE SEQUENCE [LARGE SCALE GENOMIC DNA]</scope>
    <source>
        <strain evidence="2">DSM 12261 / ALA-1</strain>
    </source>
</reference>
<dbReference type="RefSeq" id="WP_013048064.1">
    <property type="nucleotide sequence ID" value="NC_014011.1"/>
</dbReference>
<dbReference type="EMBL" id="CP001997">
    <property type="protein sequence ID" value="ADE56798.1"/>
    <property type="molecule type" value="Genomic_DNA"/>
</dbReference>
<organism evidence="1 2">
    <name type="scientific">Aminobacterium colombiense (strain DSM 12261 / ALA-1)</name>
    <dbReference type="NCBI Taxonomy" id="572547"/>
    <lineage>
        <taxon>Bacteria</taxon>
        <taxon>Thermotogati</taxon>
        <taxon>Synergistota</taxon>
        <taxon>Synergistia</taxon>
        <taxon>Synergistales</taxon>
        <taxon>Aminobacteriaceae</taxon>
        <taxon>Aminobacterium</taxon>
    </lineage>
</organism>
<dbReference type="Pfam" id="PF03692">
    <property type="entry name" value="CxxCxxCC"/>
    <property type="match status" value="1"/>
</dbReference>